<dbReference type="AlphaFoldDB" id="A0A8J6QIZ3"/>
<accession>A0A8J6QIZ3</accession>
<dbReference type="EMBL" id="JACVXB010000004">
    <property type="protein sequence ID" value="MBD0832719.1"/>
    <property type="molecule type" value="Genomic_DNA"/>
</dbReference>
<sequence>MGTIEKINDKAAQVTFNKKILSTTQWLHPYVKHRLYIAESTGIIPKKMYSSNGVIDDCLVHLYEKGYDIDIDKKTLKLKLFKLVNAELDAIYKKESFHKNTISTRKFLEEELEALEEHYTIDDGFDYIMKEDLNDISYQQNGRDDKIFLYDDNNHSILNAFNTKASKRNNSKQVIGNIYSRLPINVSNIIDLHVFGKLSIEDIAKVKQIETKRIERIINWVQKTFDTVLA</sequence>
<organism evidence="1 2">
    <name type="scientific">Aestuariibaculum sediminum</name>
    <dbReference type="NCBI Taxonomy" id="2770637"/>
    <lineage>
        <taxon>Bacteria</taxon>
        <taxon>Pseudomonadati</taxon>
        <taxon>Bacteroidota</taxon>
        <taxon>Flavobacteriia</taxon>
        <taxon>Flavobacteriales</taxon>
        <taxon>Flavobacteriaceae</taxon>
    </lineage>
</organism>
<comment type="caution">
    <text evidence="1">The sequence shown here is derived from an EMBL/GenBank/DDBJ whole genome shotgun (WGS) entry which is preliminary data.</text>
</comment>
<keyword evidence="2" id="KW-1185">Reference proteome</keyword>
<dbReference type="RefSeq" id="WP_188230503.1">
    <property type="nucleotide sequence ID" value="NZ_JACVXB010000004.1"/>
</dbReference>
<dbReference type="Proteomes" id="UP000600588">
    <property type="component" value="Unassembled WGS sequence"/>
</dbReference>
<reference evidence="1 2" key="1">
    <citation type="submission" date="2020-09" db="EMBL/GenBank/DDBJ databases">
        <title>TT11 complete genome.</title>
        <authorList>
            <person name="Wu Z."/>
        </authorList>
    </citation>
    <scope>NUCLEOTIDE SEQUENCE [LARGE SCALE GENOMIC DNA]</scope>
    <source>
        <strain evidence="1 2">TT11</strain>
    </source>
</reference>
<proteinExistence type="predicted"/>
<name>A0A8J6QIZ3_9FLAO</name>
<evidence type="ECO:0000313" key="2">
    <source>
        <dbReference type="Proteomes" id="UP000600588"/>
    </source>
</evidence>
<evidence type="ECO:0000313" key="1">
    <source>
        <dbReference type="EMBL" id="MBD0832719.1"/>
    </source>
</evidence>
<gene>
    <name evidence="1" type="ORF">ICJ83_11295</name>
</gene>
<protein>
    <submittedName>
        <fullName evidence="1">Uncharacterized protein</fullName>
    </submittedName>
</protein>